<dbReference type="GO" id="GO:0003677">
    <property type="term" value="F:DNA binding"/>
    <property type="evidence" value="ECO:0007669"/>
    <property type="project" value="UniProtKB-KW"/>
</dbReference>
<keyword evidence="1" id="KW-0238">DNA-binding</keyword>
<sequence>MENEKKPRLLLVLEMLQRTDVEHPLNTTEIINKLKQCGVGAERKAVLRDLKALQAVGYKIIKCDNHNRGYYMETHLFEKYELKIIADLVADATFLTVQASTAILQKIWSLCSVSAAALLEEGSFINESNKVETESELEKIRILLSAITENKVVSFQMIVLRQFNGEAFYGNGHKKEVRPYYIFLDDGKYIFLGHDEKSNELDCFEIALINKLMLLDKPAVSQINVWPGRKEYYLRWYMDRSQNLFSPSFETATLLCDNIIQQEVKRKFGNESLFFERPFNKCMVIVDVTDRNDFFQWLFYMDSKVKILRTEELQMQFVEYVRRRYTHYLEQYRL</sequence>
<dbReference type="PROSITE" id="PS52050">
    <property type="entry name" value="WYL"/>
    <property type="match status" value="1"/>
</dbReference>
<name>A0A369BD59_9FIRM</name>
<evidence type="ECO:0000313" key="1">
    <source>
        <dbReference type="EMBL" id="RCX19502.1"/>
    </source>
</evidence>
<reference evidence="1 2" key="1">
    <citation type="submission" date="2018-07" db="EMBL/GenBank/DDBJ databases">
        <title>Genomic Encyclopedia of Type Strains, Phase IV (KMG-IV): sequencing the most valuable type-strain genomes for metagenomic binning, comparative biology and taxonomic classification.</title>
        <authorList>
            <person name="Goeker M."/>
        </authorList>
    </citation>
    <scope>NUCLEOTIDE SEQUENCE [LARGE SCALE GENOMIC DNA]</scope>
    <source>
        <strain evidence="1 2">DSM 27016</strain>
    </source>
</reference>
<gene>
    <name evidence="1" type="ORF">DFR58_103249</name>
</gene>
<proteinExistence type="predicted"/>
<accession>A0A369BD59</accession>
<dbReference type="OrthoDB" id="9772503at2"/>
<dbReference type="PANTHER" id="PTHR34580:SF1">
    <property type="entry name" value="PROTEIN PAFC"/>
    <property type="match status" value="1"/>
</dbReference>
<dbReference type="EMBL" id="QPJT01000003">
    <property type="protein sequence ID" value="RCX19502.1"/>
    <property type="molecule type" value="Genomic_DNA"/>
</dbReference>
<dbReference type="RefSeq" id="WP_114296555.1">
    <property type="nucleotide sequence ID" value="NZ_QPJT01000003.1"/>
</dbReference>
<dbReference type="InterPro" id="IPR051534">
    <property type="entry name" value="CBASS_pafABC_assoc_protein"/>
</dbReference>
<dbReference type="PANTHER" id="PTHR34580">
    <property type="match status" value="1"/>
</dbReference>
<dbReference type="AlphaFoldDB" id="A0A369BD59"/>
<keyword evidence="2" id="KW-1185">Reference proteome</keyword>
<evidence type="ECO:0000313" key="2">
    <source>
        <dbReference type="Proteomes" id="UP000253034"/>
    </source>
</evidence>
<dbReference type="Proteomes" id="UP000253034">
    <property type="component" value="Unassembled WGS sequence"/>
</dbReference>
<protein>
    <submittedName>
        <fullName evidence="1">Putative DNA-binding transcriptional regulator YafY</fullName>
    </submittedName>
</protein>
<organism evidence="1 2">
    <name type="scientific">Anaerobacterium chartisolvens</name>
    <dbReference type="NCBI Taxonomy" id="1297424"/>
    <lineage>
        <taxon>Bacteria</taxon>
        <taxon>Bacillati</taxon>
        <taxon>Bacillota</taxon>
        <taxon>Clostridia</taxon>
        <taxon>Eubacteriales</taxon>
        <taxon>Oscillospiraceae</taxon>
        <taxon>Anaerobacterium</taxon>
    </lineage>
</organism>
<comment type="caution">
    <text evidence="1">The sequence shown here is derived from an EMBL/GenBank/DDBJ whole genome shotgun (WGS) entry which is preliminary data.</text>
</comment>